<reference evidence="2" key="1">
    <citation type="journal article" date="2019" name="BMC Genomics">
        <title>A new reference genome for Sorghum bicolor reveals high levels of sequence similarity between sweet and grain genotypes: implications for the genetics of sugar metabolism.</title>
        <authorList>
            <person name="Cooper E.A."/>
            <person name="Brenton Z.W."/>
            <person name="Flinn B.S."/>
            <person name="Jenkins J."/>
            <person name="Shu S."/>
            <person name="Flowers D."/>
            <person name="Luo F."/>
            <person name="Wang Y."/>
            <person name="Xia P."/>
            <person name="Barry K."/>
            <person name="Daum C."/>
            <person name="Lipzen A."/>
            <person name="Yoshinaga Y."/>
            <person name="Schmutz J."/>
            <person name="Saski C."/>
            <person name="Vermerris W."/>
            <person name="Kresovich S."/>
        </authorList>
    </citation>
    <scope>NUCLEOTIDE SEQUENCE</scope>
</reference>
<evidence type="ECO:0008006" key="4">
    <source>
        <dbReference type="Google" id="ProtNLM"/>
    </source>
</evidence>
<keyword evidence="1" id="KW-0732">Signal</keyword>
<dbReference type="Proteomes" id="UP000807115">
    <property type="component" value="Chromosome 5"/>
</dbReference>
<protein>
    <recommendedName>
        <fullName evidence="4">Defensin-like protein</fullName>
    </recommendedName>
</protein>
<organism evidence="2 3">
    <name type="scientific">Sorghum bicolor</name>
    <name type="common">Sorghum</name>
    <name type="synonym">Sorghum vulgare</name>
    <dbReference type="NCBI Taxonomy" id="4558"/>
    <lineage>
        <taxon>Eukaryota</taxon>
        <taxon>Viridiplantae</taxon>
        <taxon>Streptophyta</taxon>
        <taxon>Embryophyta</taxon>
        <taxon>Tracheophyta</taxon>
        <taxon>Spermatophyta</taxon>
        <taxon>Magnoliopsida</taxon>
        <taxon>Liliopsida</taxon>
        <taxon>Poales</taxon>
        <taxon>Poaceae</taxon>
        <taxon>PACMAD clade</taxon>
        <taxon>Panicoideae</taxon>
        <taxon>Andropogonodae</taxon>
        <taxon>Andropogoneae</taxon>
        <taxon>Sorghinae</taxon>
        <taxon>Sorghum</taxon>
    </lineage>
</organism>
<dbReference type="PROSITE" id="PS51257">
    <property type="entry name" value="PROKAR_LIPOPROTEIN"/>
    <property type="match status" value="1"/>
</dbReference>
<feature type="chain" id="PRO_5037917631" description="Defensin-like protein" evidence="1">
    <location>
        <begin position="21"/>
        <end position="95"/>
    </location>
</feature>
<evidence type="ECO:0000313" key="3">
    <source>
        <dbReference type="Proteomes" id="UP000807115"/>
    </source>
</evidence>
<proteinExistence type="predicted"/>
<feature type="signal peptide" evidence="1">
    <location>
        <begin position="1"/>
        <end position="20"/>
    </location>
</feature>
<evidence type="ECO:0000256" key="1">
    <source>
        <dbReference type="SAM" id="SignalP"/>
    </source>
</evidence>
<dbReference type="AlphaFoldDB" id="A0A921QZN1"/>
<comment type="caution">
    <text evidence="2">The sequence shown here is derived from an EMBL/GenBank/DDBJ whole genome shotgun (WGS) entry which is preliminary data.</text>
</comment>
<name>A0A921QZN1_SORBI</name>
<dbReference type="EMBL" id="CM027684">
    <property type="protein sequence ID" value="KAG0530479.1"/>
    <property type="molecule type" value="Genomic_DNA"/>
</dbReference>
<accession>A0A921QZN1</accession>
<reference evidence="2" key="2">
    <citation type="submission" date="2020-10" db="EMBL/GenBank/DDBJ databases">
        <authorList>
            <person name="Cooper E.A."/>
            <person name="Brenton Z.W."/>
            <person name="Flinn B.S."/>
            <person name="Jenkins J."/>
            <person name="Shu S."/>
            <person name="Flowers D."/>
            <person name="Luo F."/>
            <person name="Wang Y."/>
            <person name="Xia P."/>
            <person name="Barry K."/>
            <person name="Daum C."/>
            <person name="Lipzen A."/>
            <person name="Yoshinaga Y."/>
            <person name="Schmutz J."/>
            <person name="Saski C."/>
            <person name="Vermerris W."/>
            <person name="Kresovich S."/>
        </authorList>
    </citation>
    <scope>NUCLEOTIDE SEQUENCE</scope>
</reference>
<evidence type="ECO:0000313" key="2">
    <source>
        <dbReference type="EMBL" id="KAG0530479.1"/>
    </source>
</evidence>
<gene>
    <name evidence="2" type="ORF">BDA96_05G190200</name>
</gene>
<sequence length="95" mass="10481">MRTECVALCIAIMIMSSILSSCNEIALGVDVPGCTQPLCHAKCLEFESRVHGVFKRCTCETKDHCDCFFLPKQHLPNTTKVMELAAADNDKGTFI</sequence>